<dbReference type="RefSeq" id="WP_394380475.1">
    <property type="nucleotide sequence ID" value="NZ_JBIGIB010000001.1"/>
</dbReference>
<feature type="chain" id="PRO_5045891576" evidence="1">
    <location>
        <begin position="21"/>
        <end position="232"/>
    </location>
</feature>
<gene>
    <name evidence="3" type="ORF">ACG01O_01450</name>
</gene>
<dbReference type="Proteomes" id="UP001606303">
    <property type="component" value="Unassembled WGS sequence"/>
</dbReference>
<evidence type="ECO:0000313" key="3">
    <source>
        <dbReference type="EMBL" id="MFG6465265.1"/>
    </source>
</evidence>
<proteinExistence type="predicted"/>
<name>A0ABW7GTG5_9BURK</name>
<protein>
    <submittedName>
        <fullName evidence="3">PEP-CTERM sorting domain-containing protein</fullName>
    </submittedName>
</protein>
<feature type="domain" description="Ice-binding protein C-terminal" evidence="2">
    <location>
        <begin position="205"/>
        <end position="230"/>
    </location>
</feature>
<evidence type="ECO:0000313" key="4">
    <source>
        <dbReference type="Proteomes" id="UP001606303"/>
    </source>
</evidence>
<dbReference type="NCBIfam" id="TIGR02595">
    <property type="entry name" value="PEP_CTERM"/>
    <property type="match status" value="1"/>
</dbReference>
<dbReference type="InterPro" id="IPR013424">
    <property type="entry name" value="Ice-binding_C"/>
</dbReference>
<keyword evidence="4" id="KW-1185">Reference proteome</keyword>
<comment type="caution">
    <text evidence="3">The sequence shown here is derived from an EMBL/GenBank/DDBJ whole genome shotgun (WGS) entry which is preliminary data.</text>
</comment>
<dbReference type="EMBL" id="JBIGIB010000001">
    <property type="protein sequence ID" value="MFG6465265.1"/>
    <property type="molecule type" value="Genomic_DNA"/>
</dbReference>
<reference evidence="3 4" key="1">
    <citation type="submission" date="2024-08" db="EMBL/GenBank/DDBJ databases">
        <authorList>
            <person name="Lu H."/>
        </authorList>
    </citation>
    <scope>NUCLEOTIDE SEQUENCE [LARGE SCALE GENOMIC DNA]</scope>
    <source>
        <strain evidence="3 4">BYS87W</strain>
    </source>
</reference>
<accession>A0ABW7GTG5</accession>
<organism evidence="3 4">
    <name type="scientific">Pelomonas baiyunensis</name>
    <dbReference type="NCBI Taxonomy" id="3299026"/>
    <lineage>
        <taxon>Bacteria</taxon>
        <taxon>Pseudomonadati</taxon>
        <taxon>Pseudomonadota</taxon>
        <taxon>Betaproteobacteria</taxon>
        <taxon>Burkholderiales</taxon>
        <taxon>Sphaerotilaceae</taxon>
        <taxon>Roseateles</taxon>
    </lineage>
</organism>
<evidence type="ECO:0000256" key="1">
    <source>
        <dbReference type="SAM" id="SignalP"/>
    </source>
</evidence>
<evidence type="ECO:0000259" key="2">
    <source>
        <dbReference type="Pfam" id="PF07589"/>
    </source>
</evidence>
<feature type="signal peptide" evidence="1">
    <location>
        <begin position="1"/>
        <end position="20"/>
    </location>
</feature>
<dbReference type="Pfam" id="PF07589">
    <property type="entry name" value="PEP-CTERM"/>
    <property type="match status" value="1"/>
</dbReference>
<sequence length="232" mass="24433">MQLRALALAALLATSFSAQADRIATWEFTASSTKPLTANGAAASYSLVGDVTSSFAQGVGGAQLSALNTTGYKTTAANLSNGIQFNVETTGYSDIQFSFAQRNSSTASAYTSLQYKAADETQWTTVKSFKMDPQGANPNWYTLSYDFSSITKANDSLSFAVRLVASYGPSGSYVATNTGSTFASSGTIRYDNVTFSGTAIPDPLPVPEPQTYALMLAGLATVAAVARRRRAH</sequence>
<keyword evidence="1" id="KW-0732">Signal</keyword>